<accession>A0A8T2ULE7</accession>
<organism evidence="1 2">
    <name type="scientific">Ceratopteris richardii</name>
    <name type="common">Triangle waterfern</name>
    <dbReference type="NCBI Taxonomy" id="49495"/>
    <lineage>
        <taxon>Eukaryota</taxon>
        <taxon>Viridiplantae</taxon>
        <taxon>Streptophyta</taxon>
        <taxon>Embryophyta</taxon>
        <taxon>Tracheophyta</taxon>
        <taxon>Polypodiopsida</taxon>
        <taxon>Polypodiidae</taxon>
        <taxon>Polypodiales</taxon>
        <taxon>Pteridineae</taxon>
        <taxon>Pteridaceae</taxon>
        <taxon>Parkerioideae</taxon>
        <taxon>Ceratopteris</taxon>
    </lineage>
</organism>
<dbReference type="EMBL" id="CM035411">
    <property type="protein sequence ID" value="KAH7434696.1"/>
    <property type="molecule type" value="Genomic_DNA"/>
</dbReference>
<keyword evidence="2" id="KW-1185">Reference proteome</keyword>
<dbReference type="AlphaFoldDB" id="A0A8T2ULE7"/>
<comment type="caution">
    <text evidence="1">The sequence shown here is derived from an EMBL/GenBank/DDBJ whole genome shotgun (WGS) entry which is preliminary data.</text>
</comment>
<protein>
    <submittedName>
        <fullName evidence="1">Uncharacterized protein</fullName>
    </submittedName>
</protein>
<evidence type="ECO:0000313" key="1">
    <source>
        <dbReference type="EMBL" id="KAH7434696.1"/>
    </source>
</evidence>
<dbReference type="Proteomes" id="UP000825935">
    <property type="component" value="Chromosome 6"/>
</dbReference>
<reference evidence="1" key="1">
    <citation type="submission" date="2021-08" db="EMBL/GenBank/DDBJ databases">
        <title>WGS assembly of Ceratopteris richardii.</title>
        <authorList>
            <person name="Marchant D.B."/>
            <person name="Chen G."/>
            <person name="Jenkins J."/>
            <person name="Shu S."/>
            <person name="Leebens-Mack J."/>
            <person name="Grimwood J."/>
            <person name="Schmutz J."/>
            <person name="Soltis P."/>
            <person name="Soltis D."/>
            <person name="Chen Z.-H."/>
        </authorList>
    </citation>
    <scope>NUCLEOTIDE SEQUENCE</scope>
    <source>
        <strain evidence="1">Whitten #5841</strain>
        <tissue evidence="1">Leaf</tissue>
    </source>
</reference>
<name>A0A8T2ULE7_CERRI</name>
<evidence type="ECO:0000313" key="2">
    <source>
        <dbReference type="Proteomes" id="UP000825935"/>
    </source>
</evidence>
<sequence length="58" mass="6906">MVISWPHFLYSQFRPREALAKVKITHPNPQQMCADEPSLLHLKRHSSSPPRYYQQLFV</sequence>
<proteinExistence type="predicted"/>
<gene>
    <name evidence="1" type="ORF">KP509_06G030900</name>
</gene>